<name>A0ABX9I672_9LACO</name>
<evidence type="ECO:0000313" key="3">
    <source>
        <dbReference type="Proteomes" id="UP000254492"/>
    </source>
</evidence>
<feature type="domain" description="AttH" evidence="1">
    <location>
        <begin position="142"/>
        <end position="209"/>
    </location>
</feature>
<gene>
    <name evidence="2" type="ORF">DWV05_03170</name>
</gene>
<dbReference type="EMBL" id="QRAY01000004">
    <property type="protein sequence ID" value="RDS60007.1"/>
    <property type="molecule type" value="Genomic_DNA"/>
</dbReference>
<sequence length="374" mass="42846">MAQGRIMDRPADYQKLGINPDKVENWEDGRRDNDEAGHAEVWYLDCSLDDGSTLILGFRPKSTDQVVNKGDNPNVAINYTSADGQPFYDYRLYDVKDAYSSKDQLDLKWGPSTLVGDNWRNYDIHIEPEADQELVMEGKKSVEHKTAVDLHFEAQVEPFRPGSGYIAFGENEEYYYNFICVTSLTVSGEVTINGEKKHVNGTAYYNHQWFNIHPSVAFHHWVWGRQNVGDYNVLIYDMVGGDRFGQPEIPLFTIDDSKGNRVFENTSVDNAKVDILDTYVQEETGKVTPKTIHYTFTQDDMEVEYKIFDPKEINLINVYGMASDEQKKQFDAMGLQPTYTRYLASTELKITRDGKTEVIDGSMLYEINYAAKEL</sequence>
<protein>
    <recommendedName>
        <fullName evidence="1">AttH domain-containing protein</fullName>
    </recommendedName>
</protein>
<evidence type="ECO:0000313" key="2">
    <source>
        <dbReference type="EMBL" id="RDS60007.1"/>
    </source>
</evidence>
<dbReference type="SUPFAM" id="SSF159245">
    <property type="entry name" value="AttH-like"/>
    <property type="match status" value="1"/>
</dbReference>
<dbReference type="Proteomes" id="UP000254492">
    <property type="component" value="Unassembled WGS sequence"/>
</dbReference>
<accession>A0ABX9I672</accession>
<evidence type="ECO:0000259" key="1">
    <source>
        <dbReference type="Pfam" id="PF07143"/>
    </source>
</evidence>
<dbReference type="RefSeq" id="WP_115470659.1">
    <property type="nucleotide sequence ID" value="NZ_BJEC01000003.1"/>
</dbReference>
<proteinExistence type="predicted"/>
<keyword evidence="3" id="KW-1185">Reference proteome</keyword>
<organism evidence="2 3">
    <name type="scientific">Weissella thailandensis</name>
    <dbReference type="NCBI Taxonomy" id="89061"/>
    <lineage>
        <taxon>Bacteria</taxon>
        <taxon>Bacillati</taxon>
        <taxon>Bacillota</taxon>
        <taxon>Bacilli</taxon>
        <taxon>Lactobacillales</taxon>
        <taxon>Lactobacillaceae</taxon>
        <taxon>Weissella</taxon>
    </lineage>
</organism>
<dbReference type="Pfam" id="PF07143">
    <property type="entry name" value="CrtC"/>
    <property type="match status" value="1"/>
</dbReference>
<dbReference type="InterPro" id="IPR023374">
    <property type="entry name" value="AttH-like_dom_sf"/>
</dbReference>
<reference evidence="2 3" key="1">
    <citation type="submission" date="2018-07" db="EMBL/GenBank/DDBJ databases">
        <title>Genome-based reclassification of Weissella jogaejeotgali as Weissella thailandensis.</title>
        <authorList>
            <person name="Chun J."/>
            <person name="Kim B.-Y."/>
            <person name="Kwak M.-J."/>
        </authorList>
    </citation>
    <scope>NUCLEOTIDE SEQUENCE [LARGE SCALE GENOMIC DNA]</scope>
    <source>
        <strain evidence="2 3">KCTC 3751</strain>
    </source>
</reference>
<dbReference type="InterPro" id="IPR010791">
    <property type="entry name" value="AttH_dom"/>
</dbReference>
<comment type="caution">
    <text evidence="2">The sequence shown here is derived from an EMBL/GenBank/DDBJ whole genome shotgun (WGS) entry which is preliminary data.</text>
</comment>
<dbReference type="Gene3D" id="2.40.370.10">
    <property type="entry name" value="AttH-like domain"/>
    <property type="match status" value="1"/>
</dbReference>